<dbReference type="AlphaFoldDB" id="A0AAU8AN63"/>
<evidence type="ECO:0000313" key="3">
    <source>
        <dbReference type="EMBL" id="XCC95929.1"/>
    </source>
</evidence>
<dbReference type="GO" id="GO:0004519">
    <property type="term" value="F:endonuclease activity"/>
    <property type="evidence" value="ECO:0007669"/>
    <property type="project" value="InterPro"/>
</dbReference>
<organism evidence="3">
    <name type="scientific">Alloyangia sp. H15</name>
    <dbReference type="NCBI Taxonomy" id="3029062"/>
    <lineage>
        <taxon>Bacteria</taxon>
        <taxon>Pseudomonadati</taxon>
        <taxon>Pseudomonadota</taxon>
        <taxon>Alphaproteobacteria</taxon>
        <taxon>Rhodobacterales</taxon>
        <taxon>Roseobacteraceae</taxon>
        <taxon>Alloyangia</taxon>
    </lineage>
</organism>
<dbReference type="Pfam" id="PF20441">
    <property type="entry name" value="TerL_nuclease"/>
    <property type="match status" value="1"/>
</dbReference>
<dbReference type="Gene3D" id="3.40.50.300">
    <property type="entry name" value="P-loop containing nucleotide triphosphate hydrolases"/>
    <property type="match status" value="1"/>
</dbReference>
<protein>
    <submittedName>
        <fullName evidence="3">Terminase large subunit</fullName>
    </submittedName>
</protein>
<gene>
    <name evidence="3" type="ORF">PVT71_14600</name>
</gene>
<reference evidence="3" key="1">
    <citation type="submission" date="2023-02" db="EMBL/GenBank/DDBJ databases">
        <title>Description and genomic characterization of Salipiger bruguierae sp. nov., isolated from the sediment of mangrove plant Bruguiera sexangula.</title>
        <authorList>
            <person name="Long M."/>
        </authorList>
    </citation>
    <scope>NUCLEOTIDE SEQUENCE</scope>
    <source>
        <strain evidence="3">H15</strain>
    </source>
</reference>
<feature type="domain" description="Terminase large subunit-like ATPase" evidence="1">
    <location>
        <begin position="78"/>
        <end position="222"/>
    </location>
</feature>
<proteinExistence type="predicted"/>
<feature type="domain" description="Terminase large subunit-like endonuclease" evidence="2">
    <location>
        <begin position="267"/>
        <end position="542"/>
    </location>
</feature>
<accession>A0AAU8AN63</accession>
<dbReference type="PANTHER" id="PTHR41287">
    <property type="match status" value="1"/>
</dbReference>
<dbReference type="InterPro" id="IPR046461">
    <property type="entry name" value="TerL_ATPase"/>
</dbReference>
<dbReference type="InterPro" id="IPR027417">
    <property type="entry name" value="P-loop_NTPase"/>
</dbReference>
<dbReference type="InterPro" id="IPR005021">
    <property type="entry name" value="Terminase_largesu-like"/>
</dbReference>
<dbReference type="RefSeq" id="WP_353474796.1">
    <property type="nucleotide sequence ID" value="NZ_CP123385.1"/>
</dbReference>
<evidence type="ECO:0000259" key="1">
    <source>
        <dbReference type="Pfam" id="PF03354"/>
    </source>
</evidence>
<dbReference type="PANTHER" id="PTHR41287:SF1">
    <property type="entry name" value="PROTEIN YMFN"/>
    <property type="match status" value="1"/>
</dbReference>
<name>A0AAU8AN63_9RHOB</name>
<dbReference type="InterPro" id="IPR046462">
    <property type="entry name" value="TerL_nuclease"/>
</dbReference>
<evidence type="ECO:0000259" key="2">
    <source>
        <dbReference type="Pfam" id="PF20441"/>
    </source>
</evidence>
<sequence>MAFDFACPDWEEKLRRGETPIPALPVNKDRATRAVNFFNGLQLPDVPGQPRLAEAAGDWFRDIVRAAFGSEDPETGLPLINEVFALVPKKNSKTTYSAALGLTALLLWDRPNAQMLILGPTQNIAQRCFDQAHDMIKANPKLAAIFHVQEHLKTITRIKTGATLSVKTFEMGVVTGEIPALTIIDELHVIASRSFAERVIAQITGGMVTNPHALLVYITTQSDVPPMGVFKTKLEFARGVRDGKITEGVRMLPVLYEFPERVQVAKDKPWRDPTLWPMVTPNLGLSVNLQILKDQYAARRQEGLEAEIIWASQHLNIQVGMGLHNDRWIGTDYWEDASEPGLTLEELIRRSEVCVAGIDGGGMDDLLGLSVVGRERHTRRWLSWSRAWVHPIALKRRKKMVPVLQDFEKAGELVICQHPTQDVEELVAEVGNLYRAGVLPQKAGVGLDPEGVAAIVDALELDGIPTEMLVPVSQGYRLNGAIKGTERKLYDGSMKHAEQGLMTWCVGNAKTETRGNAVVVTKAVSGSGKIDPLMALFNAVWLMSLNPAAPARIDDFLAQAVMAME</sequence>
<dbReference type="Pfam" id="PF03354">
    <property type="entry name" value="TerL_ATPase"/>
    <property type="match status" value="1"/>
</dbReference>
<dbReference type="EMBL" id="CP123385">
    <property type="protein sequence ID" value="XCC95929.1"/>
    <property type="molecule type" value="Genomic_DNA"/>
</dbReference>